<dbReference type="InterPro" id="IPR013923">
    <property type="entry name" value="Autophagy-rel_prot_16_dom"/>
</dbReference>
<evidence type="ECO:0000259" key="5">
    <source>
        <dbReference type="Pfam" id="PF08614"/>
    </source>
</evidence>
<evidence type="ECO:0000256" key="2">
    <source>
        <dbReference type="ARBA" id="ARBA00005331"/>
    </source>
</evidence>
<evidence type="ECO:0000256" key="4">
    <source>
        <dbReference type="SAM" id="Coils"/>
    </source>
</evidence>
<evidence type="ECO:0000313" key="6">
    <source>
        <dbReference type="EMBL" id="CCK71879.1"/>
    </source>
</evidence>
<name>J7S928_HUIN7</name>
<keyword evidence="7" id="KW-1185">Reference proteome</keyword>
<dbReference type="Proteomes" id="UP000006310">
    <property type="component" value="Chromosome 9"/>
</dbReference>
<evidence type="ECO:0000256" key="1">
    <source>
        <dbReference type="ARBA" id="ARBA00004623"/>
    </source>
</evidence>
<dbReference type="EMBL" id="HE978322">
    <property type="protein sequence ID" value="CCK71879.1"/>
    <property type="molecule type" value="Genomic_DNA"/>
</dbReference>
<accession>J7S928</accession>
<comment type="similarity">
    <text evidence="2">Belongs to the ATG16 family.</text>
</comment>
<dbReference type="RefSeq" id="XP_022466124.1">
    <property type="nucleotide sequence ID" value="XM_022609760.1"/>
</dbReference>
<evidence type="ECO:0000313" key="7">
    <source>
        <dbReference type="Proteomes" id="UP000006310"/>
    </source>
</evidence>
<gene>
    <name evidence="6" type="primary">KNAG0I00880</name>
    <name evidence="6" type="ordered locus">KNAG_0I00880</name>
</gene>
<dbReference type="Gene3D" id="1.20.5.170">
    <property type="match status" value="1"/>
</dbReference>
<dbReference type="AlphaFoldDB" id="J7S928"/>
<evidence type="ECO:0000256" key="3">
    <source>
        <dbReference type="ARBA" id="ARBA00023006"/>
    </source>
</evidence>
<dbReference type="CDD" id="cd22887">
    <property type="entry name" value="Atg16_CCD"/>
    <property type="match status" value="1"/>
</dbReference>
<reference evidence="7" key="2">
    <citation type="submission" date="2012-08" db="EMBL/GenBank/DDBJ databases">
        <title>Genome sequence of Kazachstania naganishii.</title>
        <authorList>
            <person name="Gordon J.L."/>
            <person name="Armisen D."/>
            <person name="Proux-Wera E."/>
            <person name="OhEigeartaigh S.S."/>
            <person name="Byrne K.P."/>
            <person name="Wolfe K.H."/>
        </authorList>
    </citation>
    <scope>NUCLEOTIDE SEQUENCE [LARGE SCALE GENOMIC DNA]</scope>
    <source>
        <strain evidence="7">ATCC MYA-139 / BCRC 22969 / CBS 8797 / CCRC 22969 / KCTC 17520 / NBRC 10181 / NCYC 3082</strain>
    </source>
</reference>
<organism evidence="6 7">
    <name type="scientific">Huiozyma naganishii (strain ATCC MYA-139 / BCRC 22969 / CBS 8797 / KCTC 17520 / NBRC 10181 / NCYC 3082 / Yp74L-3)</name>
    <name type="common">Yeast</name>
    <name type="synonym">Kazachstania naganishii</name>
    <dbReference type="NCBI Taxonomy" id="1071383"/>
    <lineage>
        <taxon>Eukaryota</taxon>
        <taxon>Fungi</taxon>
        <taxon>Dikarya</taxon>
        <taxon>Ascomycota</taxon>
        <taxon>Saccharomycotina</taxon>
        <taxon>Saccharomycetes</taxon>
        <taxon>Saccharomycetales</taxon>
        <taxon>Saccharomycetaceae</taxon>
        <taxon>Huiozyma</taxon>
    </lineage>
</organism>
<dbReference type="STRING" id="1071383.J7S928"/>
<dbReference type="KEGG" id="kng:KNAG_0I00880"/>
<proteinExistence type="inferred from homology"/>
<dbReference type="GO" id="GO:0006914">
    <property type="term" value="P:autophagy"/>
    <property type="evidence" value="ECO:0007669"/>
    <property type="project" value="UniProtKB-KW"/>
</dbReference>
<dbReference type="HOGENOM" id="CLU_158825_0_0_1"/>
<keyword evidence="4" id="KW-0175">Coiled coil</keyword>
<keyword evidence="3" id="KW-0072">Autophagy</keyword>
<dbReference type="Pfam" id="PF08614">
    <property type="entry name" value="ATG16"/>
    <property type="match status" value="1"/>
</dbReference>
<comment type="subcellular location">
    <subcellularLocation>
        <location evidence="1">Preautophagosomal structure membrane</location>
        <topology evidence="1">Peripheral membrane protein</topology>
    </subcellularLocation>
</comment>
<reference evidence="6 7" key="1">
    <citation type="journal article" date="2011" name="Proc. Natl. Acad. Sci. U.S.A.">
        <title>Evolutionary erosion of yeast sex chromosomes by mating-type switching accidents.</title>
        <authorList>
            <person name="Gordon J.L."/>
            <person name="Armisen D."/>
            <person name="Proux-Wera E."/>
            <person name="Oheigeartaigh S.S."/>
            <person name="Byrne K.P."/>
            <person name="Wolfe K.H."/>
        </authorList>
    </citation>
    <scope>NUCLEOTIDE SEQUENCE [LARGE SCALE GENOMIC DNA]</scope>
    <source>
        <strain evidence="7">ATCC MYA-139 / BCRC 22969 / CBS 8797 / CCRC 22969 / KCTC 17520 / NBRC 10181 / NCYC 3082</strain>
    </source>
</reference>
<dbReference type="GeneID" id="34527622"/>
<sequence length="130" mass="15068">MERYERALVDRDRAEQLHSELFPAVADGGLSLGPEIGSSRDEETTSLLPQMRQLLAQRDTTISQLKEERATHMSQQVHLNDVILGLTLERNVMEDKLKVLQREYKELVTRWLAKAQQEADSMNRDVEQHR</sequence>
<protein>
    <recommendedName>
        <fullName evidence="5">Autophagy-related protein 16 domain-containing protein</fullName>
    </recommendedName>
</protein>
<dbReference type="GO" id="GO:0034045">
    <property type="term" value="C:phagophore assembly site membrane"/>
    <property type="evidence" value="ECO:0007669"/>
    <property type="project" value="UniProtKB-SubCell"/>
</dbReference>
<feature type="domain" description="Autophagy-related protein 16" evidence="5">
    <location>
        <begin position="43"/>
        <end position="123"/>
    </location>
</feature>
<dbReference type="OrthoDB" id="8949486at2759"/>
<feature type="coiled-coil region" evidence="4">
    <location>
        <begin position="83"/>
        <end position="110"/>
    </location>
</feature>